<gene>
    <name evidence="3" type="ORF">ID47_04420</name>
</gene>
<keyword evidence="4" id="KW-1185">Reference proteome</keyword>
<dbReference type="HOGENOM" id="CLU_1988585_0_0_5"/>
<feature type="signal peptide" evidence="2">
    <location>
        <begin position="1"/>
        <end position="19"/>
    </location>
</feature>
<accession>A0A077AZI4</accession>
<feature type="region of interest" description="Disordered" evidence="1">
    <location>
        <begin position="21"/>
        <end position="88"/>
    </location>
</feature>
<keyword evidence="2" id="KW-0732">Signal</keyword>
<dbReference type="Proteomes" id="UP000028926">
    <property type="component" value="Chromosome"/>
</dbReference>
<evidence type="ECO:0000256" key="1">
    <source>
        <dbReference type="SAM" id="MobiDB-lite"/>
    </source>
</evidence>
<protein>
    <submittedName>
        <fullName evidence="3">Uncharacterized protein</fullName>
    </submittedName>
</protein>
<evidence type="ECO:0000256" key="2">
    <source>
        <dbReference type="SAM" id="SignalP"/>
    </source>
</evidence>
<organism evidence="3 4">
    <name type="scientific">Candidatus Odyssella acanthamoebae</name>
    <dbReference type="NCBI Taxonomy" id="91604"/>
    <lineage>
        <taxon>Bacteria</taxon>
        <taxon>Pseudomonadati</taxon>
        <taxon>Pseudomonadota</taxon>
        <taxon>Alphaproteobacteria</taxon>
        <taxon>Holosporales</taxon>
        <taxon>Candidatus Paracaedibacteraceae</taxon>
        <taxon>Candidatus Odyssella</taxon>
    </lineage>
</organism>
<proteinExistence type="predicted"/>
<dbReference type="STRING" id="91604.ID47_04420"/>
<evidence type="ECO:0000313" key="4">
    <source>
        <dbReference type="Proteomes" id="UP000028926"/>
    </source>
</evidence>
<evidence type="ECO:0000313" key="3">
    <source>
        <dbReference type="EMBL" id="AIK96150.1"/>
    </source>
</evidence>
<feature type="compositionally biased region" description="Basic and acidic residues" evidence="1">
    <location>
        <begin position="39"/>
        <end position="55"/>
    </location>
</feature>
<reference evidence="3 4" key="1">
    <citation type="submission" date="2014-07" db="EMBL/GenBank/DDBJ databases">
        <title>Comparative genomic insights into amoeba endosymbionts belonging to the families of Holosporaceae and Candidatus Midichloriaceae within Rickettsiales.</title>
        <authorList>
            <person name="Wang Z."/>
            <person name="Wu M."/>
        </authorList>
    </citation>
    <scope>NUCLEOTIDE SEQUENCE [LARGE SCALE GENOMIC DNA]</scope>
    <source>
        <strain evidence="3">PRA3</strain>
    </source>
</reference>
<feature type="compositionally biased region" description="Low complexity" evidence="1">
    <location>
        <begin position="72"/>
        <end position="83"/>
    </location>
</feature>
<feature type="compositionally biased region" description="Polar residues" evidence="1">
    <location>
        <begin position="57"/>
        <end position="71"/>
    </location>
</feature>
<dbReference type="EMBL" id="CP008941">
    <property type="protein sequence ID" value="AIK96150.1"/>
    <property type="molecule type" value="Genomic_DNA"/>
</dbReference>
<dbReference type="KEGG" id="paca:ID47_04420"/>
<dbReference type="RefSeq" id="WP_038464211.1">
    <property type="nucleotide sequence ID" value="NZ_CP008941.1"/>
</dbReference>
<feature type="compositionally biased region" description="Polar residues" evidence="1">
    <location>
        <begin position="21"/>
        <end position="31"/>
    </location>
</feature>
<sequence>MKILTVILPFGLMPLFLMSCTPQQTPTTSREAPTASRADLPEKSLPSERLKRYDYGRQSSNADLLTNRTYKPSSLPSSRFPSPEVASPARVDLANKSLPSERIGYGYGYGRQTGKAVLEQINRHK</sequence>
<dbReference type="PROSITE" id="PS51257">
    <property type="entry name" value="PROKAR_LIPOPROTEIN"/>
    <property type="match status" value="1"/>
</dbReference>
<name>A0A077AZI4_9PROT</name>
<dbReference type="AlphaFoldDB" id="A0A077AZI4"/>
<feature type="chain" id="PRO_5001717494" evidence="2">
    <location>
        <begin position="20"/>
        <end position="125"/>
    </location>
</feature>